<dbReference type="InterPro" id="IPR039426">
    <property type="entry name" value="TonB-dep_rcpt-like"/>
</dbReference>
<gene>
    <name evidence="17" type="ORF">SAMN04488122_2616</name>
</gene>
<proteinExistence type="inferred from homology"/>
<dbReference type="Gene3D" id="2.170.130.10">
    <property type="entry name" value="TonB-dependent receptor, plug domain"/>
    <property type="match status" value="1"/>
</dbReference>
<comment type="similarity">
    <text evidence="12 13">Belongs to the TonB-dependent receptor family.</text>
</comment>
<dbReference type="EMBL" id="FOJG01000001">
    <property type="protein sequence ID" value="SEW38454.1"/>
    <property type="molecule type" value="Genomic_DNA"/>
</dbReference>
<dbReference type="STRING" id="29529.SAMN04488122_2616"/>
<dbReference type="OrthoDB" id="9758472at2"/>
<dbReference type="InterPro" id="IPR000531">
    <property type="entry name" value="Beta-barrel_TonB"/>
</dbReference>
<evidence type="ECO:0000256" key="14">
    <source>
        <dbReference type="SAM" id="SignalP"/>
    </source>
</evidence>
<dbReference type="Gene3D" id="2.40.170.20">
    <property type="entry name" value="TonB-dependent receptor, beta-barrel domain"/>
    <property type="match status" value="1"/>
</dbReference>
<accession>A0A1I0RC88</accession>
<name>A0A1I0RC88_9BACT</name>
<keyword evidence="4" id="KW-0410">Iron transport</keyword>
<dbReference type="InterPro" id="IPR012910">
    <property type="entry name" value="Plug_dom"/>
</dbReference>
<dbReference type="PROSITE" id="PS52016">
    <property type="entry name" value="TONB_DEPENDENT_REC_3"/>
    <property type="match status" value="1"/>
</dbReference>
<keyword evidence="6 14" id="KW-0732">Signal</keyword>
<organism evidence="17 18">
    <name type="scientific">Chitinophaga arvensicola</name>
    <dbReference type="NCBI Taxonomy" id="29529"/>
    <lineage>
        <taxon>Bacteria</taxon>
        <taxon>Pseudomonadati</taxon>
        <taxon>Bacteroidota</taxon>
        <taxon>Chitinophagia</taxon>
        <taxon>Chitinophagales</taxon>
        <taxon>Chitinophagaceae</taxon>
        <taxon>Chitinophaga</taxon>
    </lineage>
</organism>
<sequence>MRYLPLIFLFLGTMPVWGQSADTLKNVPSHRYTQQLSEVNISTQLLRSKDRASNYSARLPLRYLENPQVVASISGQLIREQGLTDLNSIITRNAPGVSKGWAAAASYYTVRGFNTRNYIRNGVAAYVTGDIDIANLEQLSVIKGPSGTLFGSSLVSFGGVLNRITKKPFDSTLVEIGYQGGSYGLSRFTADVNTPLNKDNTALMRLNASYHYEGSFQDAGFLRSTFIAPGFIYKASNRLTFLLDAEIYLRESTSMPQFIPTGPKQTGSTRTWAATPGELGLDYKKSYSNNSITLKNPNTGFYGQINYKISDQWMSQTNLISTRAGNTGNYLTFSVAKGDSLLARNVTQYPTGTYVTNQVQQNFTGDFKIGMLRNRIVAGLEFYQQTANVSSNALNGRGGRASFDTLNLNSAMPAYSAISTSAIDTKLSKYSAAYTSSANYTYAVYISDVLDVTDRLNVMASLRADYFDNKGTTNTTTGIPTGNYRQTAFSPKFGLVYQLLKNRLSLFANYTNGFQNVAPTTQPDGTITTFKPQYASQLEGGIKAELATDLLSATISYYNISLKNTVRPDPANPTYSIQEGMQYSNGVEADLQSRPAKGLFLNAGFGYNNSKLTSADSTVQGRRPVNSGPVTQLNGYVSYEVAGGLGIGVGANYAAKNFIINNTTNGQFYLDGYTLVNASLFYSHARYRFSITADNTGNTRYYTGGFGTFTPGALRRFTGSLTVQL</sequence>
<reference evidence="18" key="1">
    <citation type="submission" date="2016-10" db="EMBL/GenBank/DDBJ databases">
        <authorList>
            <person name="Varghese N."/>
            <person name="Submissions S."/>
        </authorList>
    </citation>
    <scope>NUCLEOTIDE SEQUENCE [LARGE SCALE GENOMIC DNA]</scope>
    <source>
        <strain evidence="18">DSM 3695</strain>
    </source>
</reference>
<keyword evidence="11 12" id="KW-0998">Cell outer membrane</keyword>
<evidence type="ECO:0000256" key="7">
    <source>
        <dbReference type="ARBA" id="ARBA00023004"/>
    </source>
</evidence>
<evidence type="ECO:0000256" key="5">
    <source>
        <dbReference type="ARBA" id="ARBA00022692"/>
    </source>
</evidence>
<evidence type="ECO:0000256" key="8">
    <source>
        <dbReference type="ARBA" id="ARBA00023065"/>
    </source>
</evidence>
<dbReference type="GO" id="GO:0015344">
    <property type="term" value="F:siderophore uptake transmembrane transporter activity"/>
    <property type="evidence" value="ECO:0007669"/>
    <property type="project" value="TreeGrafter"/>
</dbReference>
<dbReference type="InterPro" id="IPR036942">
    <property type="entry name" value="Beta-barrel_TonB_sf"/>
</dbReference>
<feature type="domain" description="TonB-dependent receptor plug" evidence="16">
    <location>
        <begin position="65"/>
        <end position="153"/>
    </location>
</feature>
<evidence type="ECO:0000313" key="17">
    <source>
        <dbReference type="EMBL" id="SEW38454.1"/>
    </source>
</evidence>
<keyword evidence="18" id="KW-1185">Reference proteome</keyword>
<evidence type="ECO:0000256" key="1">
    <source>
        <dbReference type="ARBA" id="ARBA00004571"/>
    </source>
</evidence>
<evidence type="ECO:0000256" key="12">
    <source>
        <dbReference type="PROSITE-ProRule" id="PRU01360"/>
    </source>
</evidence>
<evidence type="ECO:0000256" key="13">
    <source>
        <dbReference type="RuleBase" id="RU003357"/>
    </source>
</evidence>
<evidence type="ECO:0000256" key="3">
    <source>
        <dbReference type="ARBA" id="ARBA00022452"/>
    </source>
</evidence>
<evidence type="ECO:0000256" key="9">
    <source>
        <dbReference type="ARBA" id="ARBA00023077"/>
    </source>
</evidence>
<dbReference type="Pfam" id="PF00593">
    <property type="entry name" value="TonB_dep_Rec_b-barrel"/>
    <property type="match status" value="1"/>
</dbReference>
<keyword evidence="2 12" id="KW-0813">Transport</keyword>
<evidence type="ECO:0000313" key="18">
    <source>
        <dbReference type="Proteomes" id="UP000199310"/>
    </source>
</evidence>
<evidence type="ECO:0000259" key="15">
    <source>
        <dbReference type="Pfam" id="PF00593"/>
    </source>
</evidence>
<dbReference type="RefSeq" id="WP_089895321.1">
    <property type="nucleotide sequence ID" value="NZ_FOJG01000001.1"/>
</dbReference>
<dbReference type="PANTHER" id="PTHR32552:SF68">
    <property type="entry name" value="FERRICHROME OUTER MEMBRANE TRANSPORTER_PHAGE RECEPTOR"/>
    <property type="match status" value="1"/>
</dbReference>
<keyword evidence="8" id="KW-0406">Ion transport</keyword>
<evidence type="ECO:0000256" key="2">
    <source>
        <dbReference type="ARBA" id="ARBA00022448"/>
    </source>
</evidence>
<feature type="chain" id="PRO_5011721307" evidence="14">
    <location>
        <begin position="19"/>
        <end position="725"/>
    </location>
</feature>
<dbReference type="Proteomes" id="UP000199310">
    <property type="component" value="Unassembled WGS sequence"/>
</dbReference>
<protein>
    <submittedName>
        <fullName evidence="17">Iron complex outermembrane recepter protein</fullName>
    </submittedName>
</protein>
<evidence type="ECO:0000256" key="11">
    <source>
        <dbReference type="ARBA" id="ARBA00023237"/>
    </source>
</evidence>
<evidence type="ECO:0000256" key="10">
    <source>
        <dbReference type="ARBA" id="ARBA00023136"/>
    </source>
</evidence>
<keyword evidence="9 13" id="KW-0798">TonB box</keyword>
<dbReference type="InterPro" id="IPR037066">
    <property type="entry name" value="Plug_dom_sf"/>
</dbReference>
<keyword evidence="5 12" id="KW-0812">Transmembrane</keyword>
<evidence type="ECO:0000256" key="4">
    <source>
        <dbReference type="ARBA" id="ARBA00022496"/>
    </source>
</evidence>
<dbReference type="AlphaFoldDB" id="A0A1I0RC88"/>
<dbReference type="PANTHER" id="PTHR32552">
    <property type="entry name" value="FERRICHROME IRON RECEPTOR-RELATED"/>
    <property type="match status" value="1"/>
</dbReference>
<evidence type="ECO:0000259" key="16">
    <source>
        <dbReference type="Pfam" id="PF07715"/>
    </source>
</evidence>
<dbReference type="GO" id="GO:0009279">
    <property type="term" value="C:cell outer membrane"/>
    <property type="evidence" value="ECO:0007669"/>
    <property type="project" value="UniProtKB-SubCell"/>
</dbReference>
<dbReference type="Pfam" id="PF07715">
    <property type="entry name" value="Plug"/>
    <property type="match status" value="1"/>
</dbReference>
<feature type="signal peptide" evidence="14">
    <location>
        <begin position="1"/>
        <end position="18"/>
    </location>
</feature>
<evidence type="ECO:0000256" key="6">
    <source>
        <dbReference type="ARBA" id="ARBA00022729"/>
    </source>
</evidence>
<keyword evidence="10 12" id="KW-0472">Membrane</keyword>
<keyword evidence="7" id="KW-0408">Iron</keyword>
<comment type="subcellular location">
    <subcellularLocation>
        <location evidence="1 12">Cell outer membrane</location>
        <topology evidence="1 12">Multi-pass membrane protein</topology>
    </subcellularLocation>
</comment>
<feature type="domain" description="TonB-dependent receptor-like beta-barrel" evidence="15">
    <location>
        <begin position="282"/>
        <end position="695"/>
    </location>
</feature>
<dbReference type="SUPFAM" id="SSF56935">
    <property type="entry name" value="Porins"/>
    <property type="match status" value="1"/>
</dbReference>
<keyword evidence="3 12" id="KW-1134">Transmembrane beta strand</keyword>